<organism evidence="2 3">
    <name type="scientific">Lentzea pudingi</name>
    <dbReference type="NCBI Taxonomy" id="1789439"/>
    <lineage>
        <taxon>Bacteria</taxon>
        <taxon>Bacillati</taxon>
        <taxon>Actinomycetota</taxon>
        <taxon>Actinomycetes</taxon>
        <taxon>Pseudonocardiales</taxon>
        <taxon>Pseudonocardiaceae</taxon>
        <taxon>Lentzea</taxon>
    </lineage>
</organism>
<feature type="transmembrane region" description="Helical" evidence="1">
    <location>
        <begin position="104"/>
        <end position="132"/>
    </location>
</feature>
<keyword evidence="1" id="KW-1133">Transmembrane helix</keyword>
<gene>
    <name evidence="2" type="ORF">GCM10011609_24070</name>
</gene>
<reference evidence="3" key="1">
    <citation type="journal article" date="2019" name="Int. J. Syst. Evol. Microbiol.">
        <title>The Global Catalogue of Microorganisms (GCM) 10K type strain sequencing project: providing services to taxonomists for standard genome sequencing and annotation.</title>
        <authorList>
            <consortium name="The Broad Institute Genomics Platform"/>
            <consortium name="The Broad Institute Genome Sequencing Center for Infectious Disease"/>
            <person name="Wu L."/>
            <person name="Ma J."/>
        </authorList>
    </citation>
    <scope>NUCLEOTIDE SEQUENCE [LARGE SCALE GENOMIC DNA]</scope>
    <source>
        <strain evidence="3">CGMCC 4.7319</strain>
    </source>
</reference>
<keyword evidence="3" id="KW-1185">Reference proteome</keyword>
<evidence type="ECO:0000313" key="3">
    <source>
        <dbReference type="Proteomes" id="UP000597656"/>
    </source>
</evidence>
<feature type="transmembrane region" description="Helical" evidence="1">
    <location>
        <begin position="152"/>
        <end position="172"/>
    </location>
</feature>
<keyword evidence="1" id="KW-0472">Membrane</keyword>
<sequence length="191" mass="20432">MTGQGEPHSRRMFAPGVTVLAGFVLLVGNPWLNLEIARVTVGADSIFRLVGVVVAYPVWHVDVDRAGPFLFWFANLRTALFVLLAVMGLSRVRRWVAETAGGAGLFVTTVGLTTLSAVSAGLLSALVTVALFDARTTASYVGDSEEFFLTQLGSSALFGVLFGSVLGAVVAAQRRRPVRRERPANAPKSLW</sequence>
<evidence type="ECO:0000256" key="1">
    <source>
        <dbReference type="SAM" id="Phobius"/>
    </source>
</evidence>
<feature type="transmembrane region" description="Helical" evidence="1">
    <location>
        <begin position="71"/>
        <end position="92"/>
    </location>
</feature>
<protein>
    <submittedName>
        <fullName evidence="2">Uncharacterized protein</fullName>
    </submittedName>
</protein>
<dbReference type="Proteomes" id="UP000597656">
    <property type="component" value="Unassembled WGS sequence"/>
</dbReference>
<dbReference type="EMBL" id="BMNC01000003">
    <property type="protein sequence ID" value="GGM86693.1"/>
    <property type="molecule type" value="Genomic_DNA"/>
</dbReference>
<accession>A0ABQ2HPY6</accession>
<keyword evidence="1" id="KW-0812">Transmembrane</keyword>
<proteinExistence type="predicted"/>
<comment type="caution">
    <text evidence="2">The sequence shown here is derived from an EMBL/GenBank/DDBJ whole genome shotgun (WGS) entry which is preliminary data.</text>
</comment>
<name>A0ABQ2HPY6_9PSEU</name>
<feature type="transmembrane region" description="Helical" evidence="1">
    <location>
        <begin position="12"/>
        <end position="32"/>
    </location>
</feature>
<evidence type="ECO:0000313" key="2">
    <source>
        <dbReference type="EMBL" id="GGM86693.1"/>
    </source>
</evidence>